<comment type="function">
    <text evidence="4">Catalyzes the reduction of 1-pyrroline-5-carboxylate (PCA) to L-proline.</text>
</comment>
<evidence type="ECO:0000256" key="4">
    <source>
        <dbReference type="HAMAP-Rule" id="MF_01925"/>
    </source>
</evidence>
<protein>
    <recommendedName>
        <fullName evidence="4 5">Pyrroline-5-carboxylate reductase</fullName>
        <shortName evidence="4">P5C reductase</shortName>
        <shortName evidence="4">P5CR</shortName>
        <ecNumber evidence="4 5">1.5.1.2</ecNumber>
    </recommendedName>
    <alternativeName>
        <fullName evidence="4">PCA reductase</fullName>
    </alternativeName>
</protein>
<dbReference type="Pfam" id="PF03807">
    <property type="entry name" value="F420_oxidored"/>
    <property type="match status" value="1"/>
</dbReference>
<dbReference type="AlphaFoldDB" id="A0A9E9LXG1"/>
<evidence type="ECO:0000256" key="5">
    <source>
        <dbReference type="NCBIfam" id="TIGR00112"/>
    </source>
</evidence>
<evidence type="ECO:0000313" key="11">
    <source>
        <dbReference type="EMBL" id="WAW09385.1"/>
    </source>
</evidence>
<dbReference type="FunFam" id="1.10.3730.10:FF:000001">
    <property type="entry name" value="Pyrroline-5-carboxylate reductase"/>
    <property type="match status" value="1"/>
</dbReference>
<dbReference type="Gene3D" id="1.10.3730.10">
    <property type="entry name" value="ProC C-terminal domain-like"/>
    <property type="match status" value="1"/>
</dbReference>
<evidence type="ECO:0000256" key="1">
    <source>
        <dbReference type="ARBA" id="ARBA00005525"/>
    </source>
</evidence>
<accession>A0A9E9LXG1</accession>
<keyword evidence="4" id="KW-0963">Cytoplasm</keyword>
<keyword evidence="2 4" id="KW-0521">NADP</keyword>
<name>A0A9E9LXG1_9BURK</name>
<dbReference type="RefSeq" id="WP_269308382.1">
    <property type="nucleotide sequence ID" value="NZ_CP098242.1"/>
</dbReference>
<dbReference type="InterPro" id="IPR029036">
    <property type="entry name" value="P5CR_dimer"/>
</dbReference>
<evidence type="ECO:0000256" key="6">
    <source>
        <dbReference type="PIRSR" id="PIRSR000193-1"/>
    </source>
</evidence>
<dbReference type="Proteomes" id="UP001156215">
    <property type="component" value="Chromosome"/>
</dbReference>
<feature type="transmembrane region" description="Helical" evidence="8">
    <location>
        <begin position="166"/>
        <end position="188"/>
    </location>
</feature>
<evidence type="ECO:0000259" key="10">
    <source>
        <dbReference type="Pfam" id="PF14748"/>
    </source>
</evidence>
<dbReference type="HAMAP" id="MF_01925">
    <property type="entry name" value="P5C_reductase"/>
    <property type="match status" value="1"/>
</dbReference>
<proteinExistence type="inferred from homology"/>
<evidence type="ECO:0000256" key="7">
    <source>
        <dbReference type="RuleBase" id="RU003903"/>
    </source>
</evidence>
<comment type="catalytic activity">
    <reaction evidence="4">
        <text>L-proline + NAD(+) = (S)-1-pyrroline-5-carboxylate + NADH + 2 H(+)</text>
        <dbReference type="Rhea" id="RHEA:14105"/>
        <dbReference type="ChEBI" id="CHEBI:15378"/>
        <dbReference type="ChEBI" id="CHEBI:17388"/>
        <dbReference type="ChEBI" id="CHEBI:57540"/>
        <dbReference type="ChEBI" id="CHEBI:57945"/>
        <dbReference type="ChEBI" id="CHEBI:60039"/>
        <dbReference type="EC" id="1.5.1.2"/>
    </reaction>
</comment>
<evidence type="ECO:0000256" key="8">
    <source>
        <dbReference type="SAM" id="Phobius"/>
    </source>
</evidence>
<dbReference type="GO" id="GO:0004735">
    <property type="term" value="F:pyrroline-5-carboxylate reductase activity"/>
    <property type="evidence" value="ECO:0007669"/>
    <property type="project" value="UniProtKB-UniRule"/>
</dbReference>
<comment type="catalytic activity">
    <reaction evidence="4 7">
        <text>L-proline + NADP(+) = (S)-1-pyrroline-5-carboxylate + NADPH + 2 H(+)</text>
        <dbReference type="Rhea" id="RHEA:14109"/>
        <dbReference type="ChEBI" id="CHEBI:15378"/>
        <dbReference type="ChEBI" id="CHEBI:17388"/>
        <dbReference type="ChEBI" id="CHEBI:57783"/>
        <dbReference type="ChEBI" id="CHEBI:58349"/>
        <dbReference type="ChEBI" id="CHEBI:60039"/>
        <dbReference type="EC" id="1.5.1.2"/>
    </reaction>
</comment>
<sequence>MNIGFLGAGNMATSIIRGMLASGFTKPQNIYATARDQEKLKRFAEATRINICADNEQLVEVADVLMLSIKPDMFDILLPPLSRAVAKKNPLVVSVAAGTSMEKIGVLLGGVGSLPIVRVIPSINVEIGQSMTGICCNRIVSEEQSRFVFALFDTLGRTMAIEESQFGVFSAVACASPAFVFMFIEALARGGLKGGMSMRDALIAAAQAVMGSAQFVLECKEHPAVLMDRVTSPGGTTIAGVMALEEDALRASVMRAVDAVGKRDAELLQK</sequence>
<keyword evidence="8" id="KW-0472">Membrane</keyword>
<evidence type="ECO:0000259" key="9">
    <source>
        <dbReference type="Pfam" id="PF03807"/>
    </source>
</evidence>
<dbReference type="GO" id="GO:0055129">
    <property type="term" value="P:L-proline biosynthetic process"/>
    <property type="evidence" value="ECO:0007669"/>
    <property type="project" value="UniProtKB-UniRule"/>
</dbReference>
<dbReference type="PIRSF" id="PIRSF000193">
    <property type="entry name" value="Pyrrol-5-carb_rd"/>
    <property type="match status" value="1"/>
</dbReference>
<dbReference type="EC" id="1.5.1.2" evidence="4 5"/>
<keyword evidence="8" id="KW-1133">Transmembrane helix</keyword>
<feature type="domain" description="Pyrroline-5-carboxylate reductase catalytic N-terminal" evidence="9">
    <location>
        <begin position="3"/>
        <end position="98"/>
    </location>
</feature>
<dbReference type="SUPFAM" id="SSF51735">
    <property type="entry name" value="NAD(P)-binding Rossmann-fold domains"/>
    <property type="match status" value="1"/>
</dbReference>
<dbReference type="PROSITE" id="PS00521">
    <property type="entry name" value="P5CR"/>
    <property type="match status" value="1"/>
</dbReference>
<dbReference type="GO" id="GO:0005737">
    <property type="term" value="C:cytoplasm"/>
    <property type="evidence" value="ECO:0007669"/>
    <property type="project" value="UniProtKB-SubCell"/>
</dbReference>
<keyword evidence="12" id="KW-1185">Reference proteome</keyword>
<keyword evidence="4 7" id="KW-0641">Proline biosynthesis</keyword>
<keyword evidence="4 7" id="KW-0028">Amino-acid biosynthesis</keyword>
<dbReference type="Gene3D" id="3.40.50.720">
    <property type="entry name" value="NAD(P)-binding Rossmann-like Domain"/>
    <property type="match status" value="1"/>
</dbReference>
<organism evidence="11 12">
    <name type="scientific">Oxalobacter vibrioformis</name>
    <dbReference type="NCBI Taxonomy" id="933080"/>
    <lineage>
        <taxon>Bacteria</taxon>
        <taxon>Pseudomonadati</taxon>
        <taxon>Pseudomonadota</taxon>
        <taxon>Betaproteobacteria</taxon>
        <taxon>Burkholderiales</taxon>
        <taxon>Oxalobacteraceae</taxon>
        <taxon>Oxalobacter</taxon>
    </lineage>
</organism>
<dbReference type="Pfam" id="PF14748">
    <property type="entry name" value="P5CR_dimer"/>
    <property type="match status" value="1"/>
</dbReference>
<keyword evidence="8" id="KW-0812">Transmembrane</keyword>
<feature type="binding site" evidence="6">
    <location>
        <position position="55"/>
    </location>
    <ligand>
        <name>NADPH</name>
        <dbReference type="ChEBI" id="CHEBI:57783"/>
    </ligand>
</feature>
<comment type="similarity">
    <text evidence="1 4 7">Belongs to the pyrroline-5-carboxylate reductase family.</text>
</comment>
<evidence type="ECO:0000313" key="12">
    <source>
        <dbReference type="Proteomes" id="UP001156215"/>
    </source>
</evidence>
<dbReference type="NCBIfam" id="TIGR00112">
    <property type="entry name" value="proC"/>
    <property type="match status" value="1"/>
</dbReference>
<gene>
    <name evidence="4 11" type="primary">proC</name>
    <name evidence="11" type="ORF">NB640_08995</name>
</gene>
<dbReference type="PANTHER" id="PTHR11645:SF0">
    <property type="entry name" value="PYRROLINE-5-CARBOXYLATE REDUCTASE 3"/>
    <property type="match status" value="1"/>
</dbReference>
<keyword evidence="3 4" id="KW-0560">Oxidoreductase</keyword>
<dbReference type="InterPro" id="IPR053790">
    <property type="entry name" value="P5CR-like_CS"/>
</dbReference>
<dbReference type="InterPro" id="IPR028939">
    <property type="entry name" value="P5C_Rdtase_cat_N"/>
</dbReference>
<evidence type="ECO:0000256" key="2">
    <source>
        <dbReference type="ARBA" id="ARBA00022857"/>
    </source>
</evidence>
<comment type="pathway">
    <text evidence="4 7">Amino-acid biosynthesis; L-proline biosynthesis; L-proline from L-glutamate 5-semialdehyde: step 1/1.</text>
</comment>
<dbReference type="InterPro" id="IPR036291">
    <property type="entry name" value="NAD(P)-bd_dom_sf"/>
</dbReference>
<evidence type="ECO:0000256" key="3">
    <source>
        <dbReference type="ARBA" id="ARBA00023002"/>
    </source>
</evidence>
<feature type="binding site" evidence="6">
    <location>
        <begin position="6"/>
        <end position="11"/>
    </location>
    <ligand>
        <name>NADP(+)</name>
        <dbReference type="ChEBI" id="CHEBI:58349"/>
    </ligand>
</feature>
<feature type="domain" description="Pyrroline-5-carboxylate reductase dimerisation" evidence="10">
    <location>
        <begin position="163"/>
        <end position="267"/>
    </location>
</feature>
<dbReference type="InterPro" id="IPR000304">
    <property type="entry name" value="Pyrroline-COOH_reductase"/>
</dbReference>
<dbReference type="InterPro" id="IPR008927">
    <property type="entry name" value="6-PGluconate_DH-like_C_sf"/>
</dbReference>
<dbReference type="EMBL" id="CP098242">
    <property type="protein sequence ID" value="WAW09385.1"/>
    <property type="molecule type" value="Genomic_DNA"/>
</dbReference>
<reference evidence="11" key="1">
    <citation type="journal article" date="2022" name="Front. Microbiol.">
        <title>New perspectives on an old grouping: The genomic and phenotypic variability of Oxalobacter formigenes and the implications for calcium oxalate stone prevention.</title>
        <authorList>
            <person name="Chmiel J.A."/>
            <person name="Carr C."/>
            <person name="Stuivenberg G.A."/>
            <person name="Venema R."/>
            <person name="Chanyi R.M."/>
            <person name="Al K.F."/>
            <person name="Giguere D."/>
            <person name="Say H."/>
            <person name="Akouris P.P."/>
            <person name="Dominguez Romero S.A."/>
            <person name="Kwong A."/>
            <person name="Tai V."/>
            <person name="Koval S.F."/>
            <person name="Razvi H."/>
            <person name="Bjazevic J."/>
            <person name="Burton J.P."/>
        </authorList>
    </citation>
    <scope>NUCLEOTIDE SEQUENCE</scope>
    <source>
        <strain evidence="11">WoOx3</strain>
    </source>
</reference>
<dbReference type="SUPFAM" id="SSF48179">
    <property type="entry name" value="6-phosphogluconate dehydrogenase C-terminal domain-like"/>
    <property type="match status" value="1"/>
</dbReference>
<dbReference type="PANTHER" id="PTHR11645">
    <property type="entry name" value="PYRROLINE-5-CARBOXYLATE REDUCTASE"/>
    <property type="match status" value="1"/>
</dbReference>
<dbReference type="KEGG" id="ovb:NB640_08995"/>
<comment type="subcellular location">
    <subcellularLocation>
        <location evidence="4">Cytoplasm</location>
    </subcellularLocation>
</comment>